<gene>
    <name evidence="1" type="ORF">H0G86_008922</name>
</gene>
<reference evidence="1 2" key="1">
    <citation type="journal article" date="2021" name="BMC Genomics">
        <title>Telomere-to-telomere genome assembly of asparaginase-producing Trichoderma simmonsii.</title>
        <authorList>
            <person name="Chung D."/>
            <person name="Kwon Y.M."/>
            <person name="Yang Y."/>
        </authorList>
    </citation>
    <scope>NUCLEOTIDE SEQUENCE [LARGE SCALE GENOMIC DNA]</scope>
    <source>
        <strain evidence="1 2">GH-Sj1</strain>
    </source>
</reference>
<keyword evidence="2" id="KW-1185">Reference proteome</keyword>
<sequence>MRIRNTFPDVIRESLFRRKLQAGYHRLICAPAVLALHLEIVLKSSEPDELKSRSLIYIQQSLICMKQCRDLPQIQVALGVAEWVLAKKALLPNWSREVFPNRETPHHTVQRSSRDWFYAAHNTESQNHRPQDDLVETGVGLDDFLVFGLPENMMFDY</sequence>
<protein>
    <submittedName>
        <fullName evidence="1">Uncharacterized protein</fullName>
    </submittedName>
</protein>
<accession>A0A8G0PJT7</accession>
<dbReference type="EMBL" id="CP075868">
    <property type="protein sequence ID" value="QYT01910.1"/>
    <property type="molecule type" value="Genomic_DNA"/>
</dbReference>
<evidence type="ECO:0000313" key="2">
    <source>
        <dbReference type="Proteomes" id="UP000826661"/>
    </source>
</evidence>
<proteinExistence type="predicted"/>
<organism evidence="1 2">
    <name type="scientific">Trichoderma simmonsii</name>
    <dbReference type="NCBI Taxonomy" id="1491479"/>
    <lineage>
        <taxon>Eukaryota</taxon>
        <taxon>Fungi</taxon>
        <taxon>Dikarya</taxon>
        <taxon>Ascomycota</taxon>
        <taxon>Pezizomycotina</taxon>
        <taxon>Sordariomycetes</taxon>
        <taxon>Hypocreomycetidae</taxon>
        <taxon>Hypocreales</taxon>
        <taxon>Hypocreaceae</taxon>
        <taxon>Trichoderma</taxon>
    </lineage>
</organism>
<evidence type="ECO:0000313" key="1">
    <source>
        <dbReference type="EMBL" id="QYT01910.1"/>
    </source>
</evidence>
<name>A0A8G0PJT7_9HYPO</name>
<dbReference type="AlphaFoldDB" id="A0A8G0PJT7"/>
<dbReference type="Proteomes" id="UP000826661">
    <property type="component" value="Chromosome V"/>
</dbReference>